<dbReference type="Proteomes" id="UP000779508">
    <property type="component" value="Unassembled WGS sequence"/>
</dbReference>
<gene>
    <name evidence="2" type="ORF">KQI88_02025</name>
</gene>
<proteinExistence type="predicted"/>
<dbReference type="NCBIfam" id="TIGR02122">
    <property type="entry name" value="TRAP_TAXI"/>
    <property type="match status" value="1"/>
</dbReference>
<reference evidence="2 3" key="1">
    <citation type="submission" date="2021-06" db="EMBL/GenBank/DDBJ databases">
        <authorList>
            <person name="Sun Q."/>
            <person name="Li D."/>
        </authorList>
    </citation>
    <scope>NUCLEOTIDE SEQUENCE [LARGE SCALE GENOMIC DNA]</scope>
    <source>
        <strain evidence="2 3">MSJ-5</strain>
    </source>
</reference>
<dbReference type="CDD" id="cd13567">
    <property type="entry name" value="PBP2_TtGluBP"/>
    <property type="match status" value="1"/>
</dbReference>
<organism evidence="2 3">
    <name type="scientific">Alkaliphilus flagellatus</name>
    <dbReference type="NCBI Taxonomy" id="2841507"/>
    <lineage>
        <taxon>Bacteria</taxon>
        <taxon>Bacillati</taxon>
        <taxon>Bacillota</taxon>
        <taxon>Clostridia</taxon>
        <taxon>Peptostreptococcales</taxon>
        <taxon>Natronincolaceae</taxon>
        <taxon>Alkaliphilus</taxon>
    </lineage>
</organism>
<feature type="chain" id="PRO_5045914407" evidence="1">
    <location>
        <begin position="21"/>
        <end position="330"/>
    </location>
</feature>
<dbReference type="EMBL" id="JAHLQK010000001">
    <property type="protein sequence ID" value="MBU5675194.1"/>
    <property type="molecule type" value="Genomic_DNA"/>
</dbReference>
<keyword evidence="3" id="KW-1185">Reference proteome</keyword>
<protein>
    <submittedName>
        <fullName evidence="2">TAXI family TRAP transporter solute-binding subunit</fullName>
    </submittedName>
</protein>
<evidence type="ECO:0000313" key="3">
    <source>
        <dbReference type="Proteomes" id="UP000779508"/>
    </source>
</evidence>
<sequence length="330" mass="35014">MLKKVSSILLVSALVMSLIAGCSPKQSTGGSESGGKKTYISIATGGPAGTYYPLGGAMAKIFNENVDGVTANAQSTGASIENIGLVSKGETEIAFVQNDITYYAFSGTESFEGKEKMENIRGMAMLYPELVQIVATSSSGIKSVEDLKGKKVAIGAPGSGVEANVRQVLAAHGMTYDDLGKADFLSFNEAADQLKNKQIDAAFLTAGVPTSAVTEVAQTSDIVVVPIASEKIAQLAKDYPFYTEVVIPKGTYKGQEADITTAAVMAMLVVPEDLDEDLAYNLTKSLFEKRQVIIDTHTRGNDIQLDTALKGMPIEVHPGSQRYYDEKGVK</sequence>
<dbReference type="InterPro" id="IPR011852">
    <property type="entry name" value="TRAP_TAXI"/>
</dbReference>
<dbReference type="PROSITE" id="PS51257">
    <property type="entry name" value="PROKAR_LIPOPROTEIN"/>
    <property type="match status" value="1"/>
</dbReference>
<feature type="signal peptide" evidence="1">
    <location>
        <begin position="1"/>
        <end position="20"/>
    </location>
</feature>
<accession>A0ABS6FYQ3</accession>
<evidence type="ECO:0000256" key="1">
    <source>
        <dbReference type="SAM" id="SignalP"/>
    </source>
</evidence>
<dbReference type="Pfam" id="PF16868">
    <property type="entry name" value="NMT1_3"/>
    <property type="match status" value="1"/>
</dbReference>
<name>A0ABS6FYQ3_9FIRM</name>
<dbReference type="RefSeq" id="WP_216414693.1">
    <property type="nucleotide sequence ID" value="NZ_JAHLQK010000001.1"/>
</dbReference>
<keyword evidence="1" id="KW-0732">Signal</keyword>
<evidence type="ECO:0000313" key="2">
    <source>
        <dbReference type="EMBL" id="MBU5675194.1"/>
    </source>
</evidence>
<comment type="caution">
    <text evidence="2">The sequence shown here is derived from an EMBL/GenBank/DDBJ whole genome shotgun (WGS) entry which is preliminary data.</text>
</comment>
<dbReference type="PANTHER" id="PTHR42941:SF1">
    <property type="entry name" value="SLL1037 PROTEIN"/>
    <property type="match status" value="1"/>
</dbReference>
<dbReference type="PANTHER" id="PTHR42941">
    <property type="entry name" value="SLL1037 PROTEIN"/>
    <property type="match status" value="1"/>
</dbReference>